<evidence type="ECO:0000256" key="1">
    <source>
        <dbReference type="ARBA" id="ARBA00012513"/>
    </source>
</evidence>
<keyword evidence="6 12" id="KW-0418">Kinase</keyword>
<evidence type="ECO:0000259" key="11">
    <source>
        <dbReference type="PROSITE" id="PS50042"/>
    </source>
</evidence>
<dbReference type="InterPro" id="IPR045269">
    <property type="entry name" value="Atg1-like"/>
</dbReference>
<dbReference type="Pfam" id="PF00027">
    <property type="entry name" value="cNMP_binding"/>
    <property type="match status" value="1"/>
</dbReference>
<dbReference type="InterPro" id="IPR018490">
    <property type="entry name" value="cNMP-bd_dom_sf"/>
</dbReference>
<dbReference type="PANTHER" id="PTHR24348:SF22">
    <property type="entry name" value="NON-SPECIFIC SERINE_THREONINE PROTEIN KINASE"/>
    <property type="match status" value="1"/>
</dbReference>
<dbReference type="EC" id="2.7.11.1" evidence="1"/>
<feature type="domain" description="Cyclic nucleotide-binding" evidence="11">
    <location>
        <begin position="294"/>
        <end position="392"/>
    </location>
</feature>
<dbReference type="InParanoid" id="A0A5C7EV11"/>
<evidence type="ECO:0000256" key="4">
    <source>
        <dbReference type="ARBA" id="ARBA00022679"/>
    </source>
</evidence>
<keyword evidence="7 9" id="KW-0067">ATP-binding</keyword>
<dbReference type="AlphaFoldDB" id="A0A5C7EV11"/>
<dbReference type="Pfam" id="PF00069">
    <property type="entry name" value="Pkinase"/>
    <property type="match status" value="1"/>
</dbReference>
<dbReference type="Gene3D" id="3.30.200.20">
    <property type="entry name" value="Phosphorylase Kinase, domain 1"/>
    <property type="match status" value="1"/>
</dbReference>
<keyword evidence="4" id="KW-0808">Transferase</keyword>
<accession>A0A5C7EV11</accession>
<dbReference type="SMART" id="SM00220">
    <property type="entry name" value="S_TKc"/>
    <property type="match status" value="1"/>
</dbReference>
<dbReference type="PROSITE" id="PS50042">
    <property type="entry name" value="CNMP_BINDING_3"/>
    <property type="match status" value="1"/>
</dbReference>
<dbReference type="Gene3D" id="2.60.120.10">
    <property type="entry name" value="Jelly Rolls"/>
    <property type="match status" value="1"/>
</dbReference>
<dbReference type="InterPro" id="IPR018488">
    <property type="entry name" value="cNMP-bd_CS"/>
</dbReference>
<keyword evidence="3" id="KW-0140">cGMP</keyword>
<dbReference type="PROSITE" id="PS00108">
    <property type="entry name" value="PROTEIN_KINASE_ST"/>
    <property type="match status" value="1"/>
</dbReference>
<dbReference type="GO" id="GO:0004674">
    <property type="term" value="F:protein serine/threonine kinase activity"/>
    <property type="evidence" value="ECO:0007669"/>
    <property type="project" value="UniProtKB-KW"/>
</dbReference>
<dbReference type="PRINTS" id="PR00103">
    <property type="entry name" value="CAMPKINASE"/>
</dbReference>
<feature type="binding site" evidence="9">
    <location>
        <position position="36"/>
    </location>
    <ligand>
        <name>ATP</name>
        <dbReference type="ChEBI" id="CHEBI:30616"/>
    </ligand>
</feature>
<evidence type="ECO:0000256" key="5">
    <source>
        <dbReference type="ARBA" id="ARBA00022741"/>
    </source>
</evidence>
<evidence type="ECO:0000256" key="2">
    <source>
        <dbReference type="ARBA" id="ARBA00022527"/>
    </source>
</evidence>
<sequence length="432" mass="48225">MDKIGKYQVVRRIGSGATSAVYLAVDPFTQREVAIKLIYPEALKDKARGRLYRKLFLTEASLAGKLKHPHIAEIIDAVVEEEQCYIVMEYVPGSTLERFCEVDSLLPLPDVIEIIYKCCKALEYAQRHGVIHRDIKPANILLPGGTDIKISDFGAAITAEMVHTTQISAVGSPAYMSPQQIKEHPLTHQTDIYSLGVVMYKALTGRLPFSASTNVSMIYQILNAEPPRPSSVRPEIPPALDAIVMKAMAKDLEARYQRWEDFARDLVNVREQVKSSAQGISDTEKFDALRALRFFEQFTDVELWEVVRVTSWHRYSQGTTLVREGDIGSSFYVLISGEVSVTVDGKLLNVLKRGDCFGEMAYLAKRSVPRSATVATLTDVTVVEINADTLRNASEACCQKFNSAFLGILVERLAMANVRLSRLLAERQITLF</sequence>
<keyword evidence="8" id="KW-0142">cGMP-binding</keyword>
<gene>
    <name evidence="12" type="ORF">FR698_07700</name>
</gene>
<dbReference type="GO" id="GO:0000407">
    <property type="term" value="C:phagophore assembly site"/>
    <property type="evidence" value="ECO:0007669"/>
    <property type="project" value="TreeGrafter"/>
</dbReference>
<name>A0A5C7EV11_9PROT</name>
<protein>
    <recommendedName>
        <fullName evidence="1">non-specific serine/threonine protein kinase</fullName>
        <ecNumber evidence="1">2.7.11.1</ecNumber>
    </recommendedName>
</protein>
<evidence type="ECO:0000259" key="10">
    <source>
        <dbReference type="PROSITE" id="PS50011"/>
    </source>
</evidence>
<dbReference type="EMBL" id="VPFL01000008">
    <property type="protein sequence ID" value="TXF12120.1"/>
    <property type="molecule type" value="Genomic_DNA"/>
</dbReference>
<dbReference type="OrthoDB" id="5287493at2"/>
<dbReference type="InterPro" id="IPR008271">
    <property type="entry name" value="Ser/Thr_kinase_AS"/>
</dbReference>
<reference evidence="12 13" key="1">
    <citation type="submission" date="2019-08" db="EMBL/GenBank/DDBJ databases">
        <title>Pelomicrobium methylotrophicum gen. nov., sp. nov. a moderately thermophilic, facultatively anaerobic, lithoautotrophic and methylotrophic bacterium isolated from a terrestrial mud volcano.</title>
        <authorList>
            <person name="Slobodkina G.B."/>
            <person name="Merkel A.Y."/>
            <person name="Slobodkin A.I."/>
        </authorList>
    </citation>
    <scope>NUCLEOTIDE SEQUENCE [LARGE SCALE GENOMIC DNA]</scope>
    <source>
        <strain evidence="12 13">SM250</strain>
    </source>
</reference>
<dbReference type="CDD" id="cd00038">
    <property type="entry name" value="CAP_ED"/>
    <property type="match status" value="1"/>
</dbReference>
<keyword evidence="5 9" id="KW-0547">Nucleotide-binding</keyword>
<dbReference type="Gene3D" id="1.10.510.10">
    <property type="entry name" value="Transferase(Phosphotransferase) domain 1"/>
    <property type="match status" value="1"/>
</dbReference>
<proteinExistence type="predicted"/>
<dbReference type="InterPro" id="IPR000719">
    <property type="entry name" value="Prot_kinase_dom"/>
</dbReference>
<dbReference type="InterPro" id="IPR014710">
    <property type="entry name" value="RmlC-like_jellyroll"/>
</dbReference>
<dbReference type="GO" id="GO:0005829">
    <property type="term" value="C:cytosol"/>
    <property type="evidence" value="ECO:0007669"/>
    <property type="project" value="TreeGrafter"/>
</dbReference>
<evidence type="ECO:0000313" key="12">
    <source>
        <dbReference type="EMBL" id="TXF12120.1"/>
    </source>
</evidence>
<comment type="caution">
    <text evidence="12">The sequence shown here is derived from an EMBL/GenBank/DDBJ whole genome shotgun (WGS) entry which is preliminary data.</text>
</comment>
<evidence type="ECO:0000256" key="7">
    <source>
        <dbReference type="ARBA" id="ARBA00022840"/>
    </source>
</evidence>
<dbReference type="FunFam" id="1.10.510.10:FF:000021">
    <property type="entry name" value="Serine/threonine protein kinase"/>
    <property type="match status" value="1"/>
</dbReference>
<dbReference type="PROSITE" id="PS50011">
    <property type="entry name" value="PROTEIN_KINASE_DOM"/>
    <property type="match status" value="1"/>
</dbReference>
<dbReference type="GO" id="GO:0005776">
    <property type="term" value="C:autophagosome"/>
    <property type="evidence" value="ECO:0007669"/>
    <property type="project" value="TreeGrafter"/>
</dbReference>
<evidence type="ECO:0000313" key="13">
    <source>
        <dbReference type="Proteomes" id="UP000321201"/>
    </source>
</evidence>
<dbReference type="GO" id="GO:0030553">
    <property type="term" value="F:cGMP binding"/>
    <property type="evidence" value="ECO:0007669"/>
    <property type="project" value="UniProtKB-KW"/>
</dbReference>
<feature type="domain" description="Protein kinase" evidence="10">
    <location>
        <begin position="7"/>
        <end position="267"/>
    </location>
</feature>
<dbReference type="GO" id="GO:0016020">
    <property type="term" value="C:membrane"/>
    <property type="evidence" value="ECO:0007669"/>
    <property type="project" value="TreeGrafter"/>
</dbReference>
<dbReference type="GO" id="GO:0005524">
    <property type="term" value="F:ATP binding"/>
    <property type="evidence" value="ECO:0007669"/>
    <property type="project" value="UniProtKB-UniRule"/>
</dbReference>
<keyword evidence="13" id="KW-1185">Reference proteome</keyword>
<dbReference type="PROSITE" id="PS00107">
    <property type="entry name" value="PROTEIN_KINASE_ATP"/>
    <property type="match status" value="1"/>
</dbReference>
<evidence type="ECO:0000256" key="9">
    <source>
        <dbReference type="PROSITE-ProRule" id="PRU10141"/>
    </source>
</evidence>
<dbReference type="PROSITE" id="PS00888">
    <property type="entry name" value="CNMP_BINDING_1"/>
    <property type="match status" value="1"/>
</dbReference>
<dbReference type="RefSeq" id="WP_147799612.1">
    <property type="nucleotide sequence ID" value="NZ_VPFL01000008.1"/>
</dbReference>
<dbReference type="SUPFAM" id="SSF51206">
    <property type="entry name" value="cAMP-binding domain-like"/>
    <property type="match status" value="1"/>
</dbReference>
<dbReference type="SUPFAM" id="SSF56112">
    <property type="entry name" value="Protein kinase-like (PK-like)"/>
    <property type="match status" value="1"/>
</dbReference>
<dbReference type="InterPro" id="IPR011009">
    <property type="entry name" value="Kinase-like_dom_sf"/>
</dbReference>
<dbReference type="PANTHER" id="PTHR24348">
    <property type="entry name" value="SERINE/THREONINE-PROTEIN KINASE UNC-51-RELATED"/>
    <property type="match status" value="1"/>
</dbReference>
<evidence type="ECO:0000256" key="6">
    <source>
        <dbReference type="ARBA" id="ARBA00022777"/>
    </source>
</evidence>
<evidence type="ECO:0000256" key="8">
    <source>
        <dbReference type="ARBA" id="ARBA00022992"/>
    </source>
</evidence>
<dbReference type="InterPro" id="IPR000595">
    <property type="entry name" value="cNMP-bd_dom"/>
</dbReference>
<dbReference type="CDD" id="cd14014">
    <property type="entry name" value="STKc_PknB_like"/>
    <property type="match status" value="1"/>
</dbReference>
<organism evidence="12 13">
    <name type="scientific">Pelomicrobium methylotrophicum</name>
    <dbReference type="NCBI Taxonomy" id="2602750"/>
    <lineage>
        <taxon>Bacteria</taxon>
        <taxon>Pseudomonadati</taxon>
        <taxon>Pseudomonadota</taxon>
        <taxon>Hydrogenophilia</taxon>
        <taxon>Hydrogenophilia incertae sedis</taxon>
        <taxon>Pelomicrobium</taxon>
    </lineage>
</organism>
<dbReference type="InterPro" id="IPR017441">
    <property type="entry name" value="Protein_kinase_ATP_BS"/>
</dbReference>
<dbReference type="SMART" id="SM00100">
    <property type="entry name" value="cNMP"/>
    <property type="match status" value="1"/>
</dbReference>
<evidence type="ECO:0000256" key="3">
    <source>
        <dbReference type="ARBA" id="ARBA00022535"/>
    </source>
</evidence>
<keyword evidence="2" id="KW-0723">Serine/threonine-protein kinase</keyword>
<dbReference type="Proteomes" id="UP000321201">
    <property type="component" value="Unassembled WGS sequence"/>
</dbReference>